<keyword evidence="5" id="KW-1185">Reference proteome</keyword>
<comment type="catalytic activity">
    <reaction evidence="1">
        <text>Thiol-dependent hydrolysis of ester, thioester, amide, peptide and isopeptide bonds formed by the C-terminal Gly of ubiquitin (a 76-residue protein attached to proteins as an intracellular targeting signal).</text>
        <dbReference type="EC" id="3.4.19.12"/>
    </reaction>
</comment>
<evidence type="ECO:0000313" key="5">
    <source>
        <dbReference type="Proteomes" id="UP000678393"/>
    </source>
</evidence>
<dbReference type="GO" id="GO:0004843">
    <property type="term" value="F:cysteine-type deubiquitinase activity"/>
    <property type="evidence" value="ECO:0007669"/>
    <property type="project" value="UniProtKB-EC"/>
</dbReference>
<comment type="caution">
    <text evidence="4">The sequence shown here is derived from an EMBL/GenBank/DDBJ whole genome shotgun (WGS) entry which is preliminary data.</text>
</comment>
<feature type="non-terminal residue" evidence="4">
    <location>
        <position position="235"/>
    </location>
</feature>
<evidence type="ECO:0000256" key="1">
    <source>
        <dbReference type="ARBA" id="ARBA00000707"/>
    </source>
</evidence>
<dbReference type="InterPro" id="IPR001394">
    <property type="entry name" value="Peptidase_C19_UCH"/>
</dbReference>
<dbReference type="OrthoDB" id="289038at2759"/>
<organism evidence="4 5">
    <name type="scientific">Candidula unifasciata</name>
    <dbReference type="NCBI Taxonomy" id="100452"/>
    <lineage>
        <taxon>Eukaryota</taxon>
        <taxon>Metazoa</taxon>
        <taxon>Spiralia</taxon>
        <taxon>Lophotrochozoa</taxon>
        <taxon>Mollusca</taxon>
        <taxon>Gastropoda</taxon>
        <taxon>Heterobranchia</taxon>
        <taxon>Euthyneura</taxon>
        <taxon>Panpulmonata</taxon>
        <taxon>Eupulmonata</taxon>
        <taxon>Stylommatophora</taxon>
        <taxon>Helicina</taxon>
        <taxon>Helicoidea</taxon>
        <taxon>Geomitridae</taxon>
        <taxon>Candidula</taxon>
    </lineage>
</organism>
<dbReference type="PROSITE" id="PS00972">
    <property type="entry name" value="USP_1"/>
    <property type="match status" value="1"/>
</dbReference>
<dbReference type="Pfam" id="PF00443">
    <property type="entry name" value="UCH"/>
    <property type="match status" value="1"/>
</dbReference>
<name>A0A8S3ZHB2_9EUPU</name>
<dbReference type="EC" id="3.4.19.12" evidence="2"/>
<dbReference type="InterPro" id="IPR050185">
    <property type="entry name" value="Ub_carboxyl-term_hydrolase"/>
</dbReference>
<protein>
    <recommendedName>
        <fullName evidence="2">ubiquitinyl hydrolase 1</fullName>
        <ecNumber evidence="2">3.4.19.12</ecNumber>
    </recommendedName>
</protein>
<dbReference type="GO" id="GO:0016579">
    <property type="term" value="P:protein deubiquitination"/>
    <property type="evidence" value="ECO:0007669"/>
    <property type="project" value="InterPro"/>
</dbReference>
<dbReference type="SUPFAM" id="SSF54001">
    <property type="entry name" value="Cysteine proteinases"/>
    <property type="match status" value="1"/>
</dbReference>
<dbReference type="Gene3D" id="3.90.70.10">
    <property type="entry name" value="Cysteine proteinases"/>
    <property type="match status" value="1"/>
</dbReference>
<dbReference type="EMBL" id="CAJHNH020003235">
    <property type="protein sequence ID" value="CAG5128837.1"/>
    <property type="molecule type" value="Genomic_DNA"/>
</dbReference>
<sequence length="235" mass="26599">MVRVKECQSNTSSAQAEVMPRNNFLQVLGPPKHSMKDGETVGFENLGNTCFLNAPLQCLSALEPLTLDIQSAVDQYGKEITPDSLTRKLYVLMKDVRRHHVCPEHIKELLIKLRLDMNFKFTPNTQQDAHELLSELLNRVDEEVKAAMRLHSSRLSVSTRESAVREAPDAGSQVSLLDKPRLEQSALPILMPTPTESNFCWSYRTCIYFHECKTEMVSSQTEQEMTLMLALDSST</sequence>
<dbReference type="InterPro" id="IPR038765">
    <property type="entry name" value="Papain-like_cys_pep_sf"/>
</dbReference>
<gene>
    <name evidence="4" type="ORF">CUNI_LOCUS14395</name>
</gene>
<proteinExistence type="predicted"/>
<evidence type="ECO:0000313" key="4">
    <source>
        <dbReference type="EMBL" id="CAG5128837.1"/>
    </source>
</evidence>
<evidence type="ECO:0000256" key="2">
    <source>
        <dbReference type="ARBA" id="ARBA00012759"/>
    </source>
</evidence>
<dbReference type="PANTHER" id="PTHR21646">
    <property type="entry name" value="UBIQUITIN CARBOXYL-TERMINAL HYDROLASE"/>
    <property type="match status" value="1"/>
</dbReference>
<dbReference type="InterPro" id="IPR018200">
    <property type="entry name" value="USP_CS"/>
</dbReference>
<dbReference type="PROSITE" id="PS50235">
    <property type="entry name" value="USP_3"/>
    <property type="match status" value="1"/>
</dbReference>
<evidence type="ECO:0000259" key="3">
    <source>
        <dbReference type="PROSITE" id="PS50235"/>
    </source>
</evidence>
<accession>A0A8S3ZHB2</accession>
<dbReference type="AlphaFoldDB" id="A0A8S3ZHB2"/>
<dbReference type="InterPro" id="IPR028889">
    <property type="entry name" value="USP"/>
</dbReference>
<dbReference type="Proteomes" id="UP000678393">
    <property type="component" value="Unassembled WGS sequence"/>
</dbReference>
<reference evidence="4" key="1">
    <citation type="submission" date="2021-04" db="EMBL/GenBank/DDBJ databases">
        <authorList>
            <consortium name="Molecular Ecology Group"/>
        </authorList>
    </citation>
    <scope>NUCLEOTIDE SEQUENCE</scope>
</reference>
<feature type="domain" description="USP" evidence="3">
    <location>
        <begin position="41"/>
        <end position="235"/>
    </location>
</feature>